<reference evidence="2" key="1">
    <citation type="submission" date="2016-03" db="EMBL/GenBank/DDBJ databases">
        <title>Mechanisms controlling the formation of the plant cell surface in tip-growing cells are functionally conserved among land plants.</title>
        <authorList>
            <person name="Honkanen S."/>
            <person name="Jones V.A."/>
            <person name="Morieri G."/>
            <person name="Champion C."/>
            <person name="Hetherington A.J."/>
            <person name="Kelly S."/>
            <person name="Saint-Marcoux D."/>
            <person name="Proust H."/>
            <person name="Prescott H."/>
            <person name="Dolan L."/>
        </authorList>
    </citation>
    <scope>NUCLEOTIDE SEQUENCE [LARGE SCALE GENOMIC DNA]</scope>
    <source>
        <tissue evidence="2">Whole gametophyte</tissue>
    </source>
</reference>
<dbReference type="AlphaFoldDB" id="A0A176W2I6"/>
<evidence type="ECO:0000313" key="3">
    <source>
        <dbReference type="Proteomes" id="UP000077202"/>
    </source>
</evidence>
<name>A0A176W2I6_MARPO</name>
<comment type="caution">
    <text evidence="2">The sequence shown here is derived from an EMBL/GenBank/DDBJ whole genome shotgun (WGS) entry which is preliminary data.</text>
</comment>
<evidence type="ECO:0000256" key="1">
    <source>
        <dbReference type="SAM" id="MobiDB-lite"/>
    </source>
</evidence>
<dbReference type="Proteomes" id="UP000077202">
    <property type="component" value="Unassembled WGS sequence"/>
</dbReference>
<feature type="compositionally biased region" description="Basic and acidic residues" evidence="1">
    <location>
        <begin position="1"/>
        <end position="18"/>
    </location>
</feature>
<sequence>MLDEKAGRVVLGAHRDTPGDGDDETHWVTVTVPNERSSIVTHMFPKIESLQGDFGPHRDEEDAVLVPELDMYLTPLFT</sequence>
<gene>
    <name evidence="2" type="ORF">AXG93_1511s1010</name>
</gene>
<proteinExistence type="predicted"/>
<organism evidence="2 3">
    <name type="scientific">Marchantia polymorpha subsp. ruderalis</name>
    <dbReference type="NCBI Taxonomy" id="1480154"/>
    <lineage>
        <taxon>Eukaryota</taxon>
        <taxon>Viridiplantae</taxon>
        <taxon>Streptophyta</taxon>
        <taxon>Embryophyta</taxon>
        <taxon>Marchantiophyta</taxon>
        <taxon>Marchantiopsida</taxon>
        <taxon>Marchantiidae</taxon>
        <taxon>Marchantiales</taxon>
        <taxon>Marchantiaceae</taxon>
        <taxon>Marchantia</taxon>
    </lineage>
</organism>
<keyword evidence="3" id="KW-1185">Reference proteome</keyword>
<accession>A0A176W2I6</accession>
<feature type="region of interest" description="Disordered" evidence="1">
    <location>
        <begin position="1"/>
        <end position="26"/>
    </location>
</feature>
<protein>
    <submittedName>
        <fullName evidence="2">Uncharacterized protein</fullName>
    </submittedName>
</protein>
<dbReference type="EMBL" id="LVLJ01002112">
    <property type="protein sequence ID" value="OAE26781.1"/>
    <property type="molecule type" value="Genomic_DNA"/>
</dbReference>
<evidence type="ECO:0000313" key="2">
    <source>
        <dbReference type="EMBL" id="OAE26781.1"/>
    </source>
</evidence>